<organism evidence="3">
    <name type="scientific">Haemonchus placei</name>
    <name type="common">Barber's pole worm</name>
    <dbReference type="NCBI Taxonomy" id="6290"/>
    <lineage>
        <taxon>Eukaryota</taxon>
        <taxon>Metazoa</taxon>
        <taxon>Ecdysozoa</taxon>
        <taxon>Nematoda</taxon>
        <taxon>Chromadorea</taxon>
        <taxon>Rhabditida</taxon>
        <taxon>Rhabditina</taxon>
        <taxon>Rhabditomorpha</taxon>
        <taxon>Strongyloidea</taxon>
        <taxon>Trichostrongylidae</taxon>
        <taxon>Haemonchus</taxon>
    </lineage>
</organism>
<evidence type="ECO:0000313" key="1">
    <source>
        <dbReference type="EMBL" id="VDO41095.1"/>
    </source>
</evidence>
<dbReference type="AlphaFoldDB" id="A0A0N4WIJ2"/>
<accession>A0A0N4WIJ2</accession>
<name>A0A0N4WIJ2_HAEPC</name>
<reference evidence="3" key="1">
    <citation type="submission" date="2017-02" db="UniProtKB">
        <authorList>
            <consortium name="WormBaseParasite"/>
        </authorList>
    </citation>
    <scope>IDENTIFICATION</scope>
</reference>
<evidence type="ECO:0000313" key="2">
    <source>
        <dbReference type="Proteomes" id="UP000268014"/>
    </source>
</evidence>
<evidence type="ECO:0000313" key="3">
    <source>
        <dbReference type="WBParaSite" id="HPLM_0001078001-mRNA-1"/>
    </source>
</evidence>
<dbReference type="OrthoDB" id="5870733at2759"/>
<gene>
    <name evidence="1" type="ORF">HPLM_LOCUS10772</name>
</gene>
<dbReference type="Proteomes" id="UP000268014">
    <property type="component" value="Unassembled WGS sequence"/>
</dbReference>
<sequence length="97" mass="11188">MLILEDNDVLRSEMEDFSNEGVSAREILATAFRAIHQTTVIMIQTRDAILKLVHNILEGRENAAQQTDSVYEEELFTRQKEQALRQSFEEIQSSSKM</sequence>
<dbReference type="EMBL" id="UZAF01017388">
    <property type="protein sequence ID" value="VDO41095.1"/>
    <property type="molecule type" value="Genomic_DNA"/>
</dbReference>
<proteinExistence type="predicted"/>
<keyword evidence="2" id="KW-1185">Reference proteome</keyword>
<protein>
    <submittedName>
        <fullName evidence="3">Ras-GAP domain-containing protein</fullName>
    </submittedName>
</protein>
<dbReference type="WBParaSite" id="HPLM_0001078001-mRNA-1">
    <property type="protein sequence ID" value="HPLM_0001078001-mRNA-1"/>
    <property type="gene ID" value="HPLM_0001078001"/>
</dbReference>
<reference evidence="1 2" key="2">
    <citation type="submission" date="2018-11" db="EMBL/GenBank/DDBJ databases">
        <authorList>
            <consortium name="Pathogen Informatics"/>
        </authorList>
    </citation>
    <scope>NUCLEOTIDE SEQUENCE [LARGE SCALE GENOMIC DNA]</scope>
    <source>
        <strain evidence="1 2">MHpl1</strain>
    </source>
</reference>